<dbReference type="SUPFAM" id="SSF51126">
    <property type="entry name" value="Pectin lyase-like"/>
    <property type="match status" value="1"/>
</dbReference>
<dbReference type="CDD" id="cd00161">
    <property type="entry name" value="beta-trefoil_Ricin-like"/>
    <property type="match status" value="2"/>
</dbReference>
<evidence type="ECO:0000313" key="5">
    <source>
        <dbReference type="Proteomes" id="UP000606172"/>
    </source>
</evidence>
<dbReference type="InterPro" id="IPR036691">
    <property type="entry name" value="Endo/exonu/phosph_ase_sf"/>
</dbReference>
<dbReference type="InterPro" id="IPR035992">
    <property type="entry name" value="Ricin_B-like_lectins"/>
</dbReference>
<dbReference type="InterPro" id="IPR011050">
    <property type="entry name" value="Pectin_lyase_fold/virulence"/>
</dbReference>
<dbReference type="SUPFAM" id="SSF56219">
    <property type="entry name" value="DNase I-like"/>
    <property type="match status" value="1"/>
</dbReference>
<keyword evidence="5" id="KW-1185">Reference proteome</keyword>
<dbReference type="RefSeq" id="WP_380659738.1">
    <property type="nucleotide sequence ID" value="NZ_JBHLZQ010000056.1"/>
</dbReference>
<feature type="chain" id="PRO_5038337794" description="Ricin B lectin domain-containing protein" evidence="2">
    <location>
        <begin position="21"/>
        <end position="1238"/>
    </location>
</feature>
<dbReference type="Gene3D" id="2.80.10.50">
    <property type="match status" value="1"/>
</dbReference>
<name>A0A919V8E1_9ACTN</name>
<evidence type="ECO:0000256" key="2">
    <source>
        <dbReference type="SAM" id="SignalP"/>
    </source>
</evidence>
<comment type="caution">
    <text evidence="4">The sequence shown here is derived from an EMBL/GenBank/DDBJ whole genome shotgun (WGS) entry which is preliminary data.</text>
</comment>
<evidence type="ECO:0000256" key="1">
    <source>
        <dbReference type="SAM" id="MobiDB-lite"/>
    </source>
</evidence>
<dbReference type="Proteomes" id="UP000606172">
    <property type="component" value="Unassembled WGS sequence"/>
</dbReference>
<accession>A0A919V8E1</accession>
<evidence type="ECO:0000313" key="4">
    <source>
        <dbReference type="EMBL" id="GII94111.1"/>
    </source>
</evidence>
<dbReference type="EMBL" id="BOOW01000028">
    <property type="protein sequence ID" value="GII94111.1"/>
    <property type="molecule type" value="Genomic_DNA"/>
</dbReference>
<dbReference type="InterPro" id="IPR000772">
    <property type="entry name" value="Ricin_B_lectin"/>
</dbReference>
<feature type="region of interest" description="Disordered" evidence="1">
    <location>
        <begin position="725"/>
        <end position="744"/>
    </location>
</feature>
<dbReference type="PROSITE" id="PS50231">
    <property type="entry name" value="RICIN_B_LECTIN"/>
    <property type="match status" value="1"/>
</dbReference>
<protein>
    <recommendedName>
        <fullName evidence="3">Ricin B lectin domain-containing protein</fullName>
    </recommendedName>
</protein>
<sequence length="1238" mass="134679">MKRFQRLAAALAGSLLVVFAAGIQLPALSSASVNPPNQPDLSFANRVQPPAGLPDWSRVGYLGGQRLPGDGEVNGEAACRITAQQLASGFGVVADDGVDDTTGLQNAIDQIKNQCSSRANYHRLSLISLPAGRIDVSRQIYVDASFLILRGQGSGAGGTRLVFRPDVDTRYDTLSGDGSRWNQDGMEFGSGSDLGKGGWIWPGRAMFRVQTRDVADRYQNEWQAAPANRKDLFEGSVNQHWASGIRLAARADDAGYSAREGQSVVKLVSTADMNRFSLGGYVWVGAANSINFYAQQDVTSQSLMENLHMRQQMFRVVRKDTTAKTITLDRPLEYDLPVDSTSDGSPPMFGTVYPSKVTPLKAVEGVGFENFAMTQDMTGLPKLGGGTYALSPSDAVNNYGNMAPEYAMHGILFKWAANSWARGLNATMVGSHPIVTEVARNLQIERNTFDGAWNKGKGGNGYLRGSRVWDSLYAYNTSRNLRHFTFQWSASGNVVFRNDLDSDLNLHGGWERFNLFEGNTVRIPYAHRSGNCAANCGGEGGETDDGTWYPIWWAAGPKAAKWSGSSGPQNVFFNNTLIKQTTPGGQFTTYTPYSMGSPGVQADTFFQFGSDNADPRRFRPLSQGGQGIPDWTGRETLDYNGHGVVARVDGRRPSLFLRDVGQLDPRQNGSRRMATWNMQGSGTRGGWAEIGNEYESKYSYGVLPLAVEHGAEIVLLQEAGSPPGGGTHVTDHPQNNFAREDGSYPPVREYRYGGTASRPQGYLYWLHTDTSTRNPPNRVNLAVATRTQVPAADIFVVESPMNGGRPALGVNIGGVVYFTVHGWSGTGNDMAGLVNRIATWMQAAGPNGAALEWAVLGDFNRDPQNLQTTLNNNYGAGRFTVHSPPSPTHPTIDPQRRLDYAVLPAAGTLHVTQSTVLNSVLYSDHLPVRYELGGLPNTNNPPQLAVTVPAPPGTAVLRNAGTTNVATALQGISNAVTDLSYSQSQSQSQSWNLYPEPEFPGRYRLVSRLTGDYMGQEGGASNARVVQWPHEANDQLWRPVYQGDGTWTLENMVTDQMLTADGGGAVLRGRDADGSARQRWFLQDPGEMQDLAELGLAEPTPERFVIDVSGGHTAENTPVILYPDHDAPHERFTRIPAGQTGGEDCNYLVYGGRYLNTTATSSDPLSGNGVTLNSFRPNNDGYLWCERNVTGGIALSNYSFQTRLVEERMYLTEHGLNNQLTITAGHAADTWSWLPVTQ</sequence>
<evidence type="ECO:0000259" key="3">
    <source>
        <dbReference type="Pfam" id="PF14200"/>
    </source>
</evidence>
<dbReference type="AlphaFoldDB" id="A0A919V8E1"/>
<gene>
    <name evidence="4" type="ORF">Ssi02_43420</name>
</gene>
<organism evidence="4 5">
    <name type="scientific">Sinosporangium siamense</name>
    <dbReference type="NCBI Taxonomy" id="1367973"/>
    <lineage>
        <taxon>Bacteria</taxon>
        <taxon>Bacillati</taxon>
        <taxon>Actinomycetota</taxon>
        <taxon>Actinomycetes</taxon>
        <taxon>Streptosporangiales</taxon>
        <taxon>Streptosporangiaceae</taxon>
        <taxon>Sinosporangium</taxon>
    </lineage>
</organism>
<dbReference type="Gene3D" id="3.60.10.10">
    <property type="entry name" value="Endonuclease/exonuclease/phosphatase"/>
    <property type="match status" value="1"/>
</dbReference>
<reference evidence="4" key="1">
    <citation type="submission" date="2021-01" db="EMBL/GenBank/DDBJ databases">
        <title>Whole genome shotgun sequence of Sinosporangium siamense NBRC 109515.</title>
        <authorList>
            <person name="Komaki H."/>
            <person name="Tamura T."/>
        </authorList>
    </citation>
    <scope>NUCLEOTIDE SEQUENCE</scope>
    <source>
        <strain evidence="4">NBRC 109515</strain>
    </source>
</reference>
<dbReference type="Pfam" id="PF14200">
    <property type="entry name" value="RicinB_lectin_2"/>
    <property type="match status" value="1"/>
</dbReference>
<dbReference type="SUPFAM" id="SSF50370">
    <property type="entry name" value="Ricin B-like lectins"/>
    <property type="match status" value="2"/>
</dbReference>
<proteinExistence type="predicted"/>
<feature type="domain" description="Ricin B lectin" evidence="3">
    <location>
        <begin position="988"/>
        <end position="1064"/>
    </location>
</feature>
<dbReference type="Gene3D" id="2.160.20.10">
    <property type="entry name" value="Single-stranded right-handed beta-helix, Pectin lyase-like"/>
    <property type="match status" value="1"/>
</dbReference>
<feature type="signal peptide" evidence="2">
    <location>
        <begin position="1"/>
        <end position="20"/>
    </location>
</feature>
<keyword evidence="2" id="KW-0732">Signal</keyword>
<dbReference type="InterPro" id="IPR012334">
    <property type="entry name" value="Pectin_lyas_fold"/>
</dbReference>